<evidence type="ECO:0000256" key="3">
    <source>
        <dbReference type="ARBA" id="ARBA00022741"/>
    </source>
</evidence>
<dbReference type="AlphaFoldDB" id="A0A160TT23"/>
<keyword evidence="4" id="KW-0067">ATP-binding</keyword>
<proteinExistence type="inferred from homology"/>
<comment type="similarity">
    <text evidence="1">Belongs to the AAA ATPase family. RarA/MGS1/WRNIP1 subfamily.</text>
</comment>
<evidence type="ECO:0000256" key="2">
    <source>
        <dbReference type="ARBA" id="ARBA00022705"/>
    </source>
</evidence>
<dbReference type="GO" id="GO:0006261">
    <property type="term" value="P:DNA-templated DNA replication"/>
    <property type="evidence" value="ECO:0007669"/>
    <property type="project" value="TreeGrafter"/>
</dbReference>
<keyword evidence="3" id="KW-0547">Nucleotide-binding</keyword>
<dbReference type="InterPro" id="IPR027417">
    <property type="entry name" value="P-loop_NTPase"/>
</dbReference>
<gene>
    <name evidence="6" type="ORF">MGWOODY_XGa1082</name>
</gene>
<dbReference type="Gene3D" id="1.10.3710.10">
    <property type="entry name" value="DNA polymerase III clamp loader subunits, C-terminal domain"/>
    <property type="match status" value="1"/>
</dbReference>
<dbReference type="InterPro" id="IPR003959">
    <property type="entry name" value="ATPase_AAA_core"/>
</dbReference>
<dbReference type="CDD" id="cd00009">
    <property type="entry name" value="AAA"/>
    <property type="match status" value="1"/>
</dbReference>
<keyword evidence="2" id="KW-0235">DNA replication</keyword>
<dbReference type="Gene3D" id="1.20.272.10">
    <property type="match status" value="1"/>
</dbReference>
<keyword evidence="6" id="KW-0347">Helicase</keyword>
<dbReference type="PANTHER" id="PTHR13779">
    <property type="entry name" value="WERNER HELICASE-INTERACTING PROTEIN 1 FAMILY MEMBER"/>
    <property type="match status" value="1"/>
</dbReference>
<dbReference type="GO" id="GO:0017116">
    <property type="term" value="F:single-stranded DNA helicase activity"/>
    <property type="evidence" value="ECO:0007669"/>
    <property type="project" value="TreeGrafter"/>
</dbReference>
<dbReference type="Gene3D" id="3.40.50.300">
    <property type="entry name" value="P-loop containing nucleotide triphosphate hydrolases"/>
    <property type="match status" value="1"/>
</dbReference>
<dbReference type="Pfam" id="PF12002">
    <property type="entry name" value="MgsA_C"/>
    <property type="match status" value="1"/>
</dbReference>
<keyword evidence="6" id="KW-0378">Hydrolase</keyword>
<dbReference type="FunFam" id="3.40.50.300:FF:000137">
    <property type="entry name" value="Replication-associated recombination protein A"/>
    <property type="match status" value="1"/>
</dbReference>
<dbReference type="InterPro" id="IPR003593">
    <property type="entry name" value="AAA+_ATPase"/>
</dbReference>
<name>A0A160TT23_9ZZZZ</name>
<dbReference type="SUPFAM" id="SSF52540">
    <property type="entry name" value="P-loop containing nucleoside triphosphate hydrolases"/>
    <property type="match status" value="1"/>
</dbReference>
<feature type="domain" description="AAA+ ATPase" evidence="5">
    <location>
        <begin position="42"/>
        <end position="155"/>
    </location>
</feature>
<evidence type="ECO:0000259" key="5">
    <source>
        <dbReference type="SMART" id="SM00382"/>
    </source>
</evidence>
<dbReference type="FunFam" id="1.20.272.10:FF:000001">
    <property type="entry name" value="Putative AAA family ATPase"/>
    <property type="match status" value="1"/>
</dbReference>
<dbReference type="EMBL" id="CZRL01000084">
    <property type="protein sequence ID" value="CUS52595.1"/>
    <property type="molecule type" value="Genomic_DNA"/>
</dbReference>
<dbReference type="Pfam" id="PF00004">
    <property type="entry name" value="AAA"/>
    <property type="match status" value="1"/>
</dbReference>
<dbReference type="GO" id="GO:0000731">
    <property type="term" value="P:DNA synthesis involved in DNA repair"/>
    <property type="evidence" value="ECO:0007669"/>
    <property type="project" value="TreeGrafter"/>
</dbReference>
<dbReference type="CDD" id="cd18139">
    <property type="entry name" value="HLD_clamp_RarA"/>
    <property type="match status" value="1"/>
</dbReference>
<dbReference type="PANTHER" id="PTHR13779:SF7">
    <property type="entry name" value="ATPASE WRNIP1"/>
    <property type="match status" value="1"/>
</dbReference>
<dbReference type="GO" id="GO:0016887">
    <property type="term" value="F:ATP hydrolysis activity"/>
    <property type="evidence" value="ECO:0007669"/>
    <property type="project" value="InterPro"/>
</dbReference>
<evidence type="ECO:0000256" key="4">
    <source>
        <dbReference type="ARBA" id="ARBA00022840"/>
    </source>
</evidence>
<dbReference type="InterPro" id="IPR008921">
    <property type="entry name" value="DNA_pol3_clamp-load_cplx_C"/>
</dbReference>
<dbReference type="InterPro" id="IPR051314">
    <property type="entry name" value="AAA_ATPase_RarA/MGS1/WRNIP1"/>
</dbReference>
<dbReference type="InterPro" id="IPR032423">
    <property type="entry name" value="AAA_assoc_2"/>
</dbReference>
<protein>
    <submittedName>
        <fullName evidence="6">FIG065221: Holliday junction DNA helicase</fullName>
    </submittedName>
</protein>
<dbReference type="InterPro" id="IPR021886">
    <property type="entry name" value="MgsA_C"/>
</dbReference>
<dbReference type="SUPFAM" id="SSF48019">
    <property type="entry name" value="post-AAA+ oligomerization domain-like"/>
    <property type="match status" value="1"/>
</dbReference>
<dbReference type="Gene3D" id="1.10.8.60">
    <property type="match status" value="1"/>
</dbReference>
<dbReference type="GO" id="GO:0008047">
    <property type="term" value="F:enzyme activator activity"/>
    <property type="evidence" value="ECO:0007669"/>
    <property type="project" value="TreeGrafter"/>
</dbReference>
<dbReference type="SMART" id="SM00382">
    <property type="entry name" value="AAA"/>
    <property type="match status" value="1"/>
</dbReference>
<sequence length="432" mass="47446">MSTKNYQPLAESLRPQDLAEFVGQSHLLAPGRALRESVEAGRLHSMILWGPPGTGKTTLARLMAGSCGARFKLLSAVTSGVKDVRTVVSEAKDHDGETVLFLDEVHRFNKAQQDAFLPHVEDGTLILVGATTENPAFELNNALLSRLRVYVLKPLVDIELQRVLDRALTDKEKGVGRMRVELNDGMASALIRAADGDARRLLNFLEVAVQLGVDDNGNVRITEGMLPDITGATTRRFDRGGDYFYDQISALHKSIRGTDPDASLYWLARMLEAGCDPRYIARRLIRVASEDIGNADPRALTLALNSAEAYERLGTPEGELALAQATVYLACAPKSNAVYKGFNAASADTTDFGTLDVPVHLRNAPTKLAQQLEHGKGYRYAHDEPNQYSQEQTYLPEELQGRTYYEPVDSGLEIRIREKLARLKGKLGPGST</sequence>
<reference evidence="6" key="1">
    <citation type="submission" date="2015-10" db="EMBL/GenBank/DDBJ databases">
        <authorList>
            <person name="Gilbert D.G."/>
        </authorList>
    </citation>
    <scope>NUCLEOTIDE SEQUENCE</scope>
</reference>
<evidence type="ECO:0000256" key="1">
    <source>
        <dbReference type="ARBA" id="ARBA00008959"/>
    </source>
</evidence>
<accession>A0A160TT23</accession>
<dbReference type="Pfam" id="PF16193">
    <property type="entry name" value="AAA_assoc_2"/>
    <property type="match status" value="1"/>
</dbReference>
<dbReference type="GO" id="GO:0005524">
    <property type="term" value="F:ATP binding"/>
    <property type="evidence" value="ECO:0007669"/>
    <property type="project" value="UniProtKB-KW"/>
</dbReference>
<dbReference type="GO" id="GO:0003677">
    <property type="term" value="F:DNA binding"/>
    <property type="evidence" value="ECO:0007669"/>
    <property type="project" value="InterPro"/>
</dbReference>
<organism evidence="6">
    <name type="scientific">hydrothermal vent metagenome</name>
    <dbReference type="NCBI Taxonomy" id="652676"/>
    <lineage>
        <taxon>unclassified sequences</taxon>
        <taxon>metagenomes</taxon>
        <taxon>ecological metagenomes</taxon>
    </lineage>
</organism>
<evidence type="ECO:0000313" key="6">
    <source>
        <dbReference type="EMBL" id="CUS52595.1"/>
    </source>
</evidence>